<dbReference type="AlphaFoldDB" id="R7W9S2"/>
<dbReference type="EnsemblPlants" id="EMT18243">
    <property type="protein sequence ID" value="EMT18243"/>
    <property type="gene ID" value="F775_24647"/>
</dbReference>
<organism evidence="1">
    <name type="scientific">Aegilops tauschii</name>
    <name type="common">Tausch's goatgrass</name>
    <name type="synonym">Aegilops squarrosa</name>
    <dbReference type="NCBI Taxonomy" id="37682"/>
    <lineage>
        <taxon>Eukaryota</taxon>
        <taxon>Viridiplantae</taxon>
        <taxon>Streptophyta</taxon>
        <taxon>Embryophyta</taxon>
        <taxon>Tracheophyta</taxon>
        <taxon>Spermatophyta</taxon>
        <taxon>Magnoliopsida</taxon>
        <taxon>Liliopsida</taxon>
        <taxon>Poales</taxon>
        <taxon>Poaceae</taxon>
        <taxon>BOP clade</taxon>
        <taxon>Pooideae</taxon>
        <taxon>Triticodae</taxon>
        <taxon>Triticeae</taxon>
        <taxon>Triticinae</taxon>
        <taxon>Aegilops</taxon>
    </lineage>
</organism>
<proteinExistence type="predicted"/>
<reference evidence="1" key="1">
    <citation type="submission" date="2015-06" db="UniProtKB">
        <authorList>
            <consortium name="EnsemblPlants"/>
        </authorList>
    </citation>
    <scope>IDENTIFICATION</scope>
</reference>
<protein>
    <submittedName>
        <fullName evidence="1">Uncharacterized protein</fullName>
    </submittedName>
</protein>
<accession>R7W9S2</accession>
<evidence type="ECO:0000313" key="1">
    <source>
        <dbReference type="EnsemblPlants" id="EMT18243"/>
    </source>
</evidence>
<name>R7W9S2_AEGTA</name>
<sequence length="177" mass="20040">MTIVLLYEAPVGIAIFSFEGDYLNDPAKSLKEFVRNETVPSPVDIANNAIDDHLAKRLTDLCGYEKKLVVGCTECKVIIEKNLGITCLHVDVPDCEMRICTQKKPMHTLSPKRLSDPTEDSTIFLHQHDITCKLETTYRTDFMIKYGIDTENWILIQFATALKIIVLCPWSISRSSC</sequence>